<proteinExistence type="predicted"/>
<keyword evidence="2" id="KW-1185">Reference proteome</keyword>
<sequence length="146" mass="15889">MRHGEPTPDQLRAYADILSERQLNKQACKNALDKWQATAQRHTASKTLLCTAGYIRLARLVRIASRTIGGFQNGFASSVPNLEGAVGELVNVVGSFKTLNSRLGVVTARLHVVVVWIAWALISRLSSWKAVGSDALTRNMNGATKC</sequence>
<dbReference type="Proteomes" id="UP001610444">
    <property type="component" value="Unassembled WGS sequence"/>
</dbReference>
<organism evidence="1 2">
    <name type="scientific">Aspergillus pseudodeflectus</name>
    <dbReference type="NCBI Taxonomy" id="176178"/>
    <lineage>
        <taxon>Eukaryota</taxon>
        <taxon>Fungi</taxon>
        <taxon>Dikarya</taxon>
        <taxon>Ascomycota</taxon>
        <taxon>Pezizomycotina</taxon>
        <taxon>Eurotiomycetes</taxon>
        <taxon>Eurotiomycetidae</taxon>
        <taxon>Eurotiales</taxon>
        <taxon>Aspergillaceae</taxon>
        <taxon>Aspergillus</taxon>
        <taxon>Aspergillus subgen. Nidulantes</taxon>
    </lineage>
</organism>
<reference evidence="1 2" key="1">
    <citation type="submission" date="2024-07" db="EMBL/GenBank/DDBJ databases">
        <title>Section-level genome sequencing and comparative genomics of Aspergillus sections Usti and Cavernicolus.</title>
        <authorList>
            <consortium name="Lawrence Berkeley National Laboratory"/>
            <person name="Nybo J.L."/>
            <person name="Vesth T.C."/>
            <person name="Theobald S."/>
            <person name="Frisvad J.C."/>
            <person name="Larsen T.O."/>
            <person name="Kjaerboelling I."/>
            <person name="Rothschild-Mancinelli K."/>
            <person name="Lyhne E.K."/>
            <person name="Kogle M.E."/>
            <person name="Barry K."/>
            <person name="Clum A."/>
            <person name="Na H."/>
            <person name="Ledsgaard L."/>
            <person name="Lin J."/>
            <person name="Lipzen A."/>
            <person name="Kuo A."/>
            <person name="Riley R."/>
            <person name="Mondo S."/>
            <person name="LaButti K."/>
            <person name="Haridas S."/>
            <person name="Pangalinan J."/>
            <person name="Salamov A.A."/>
            <person name="Simmons B.A."/>
            <person name="Magnuson J.K."/>
            <person name="Chen J."/>
            <person name="Drula E."/>
            <person name="Henrissat B."/>
            <person name="Wiebenga A."/>
            <person name="Lubbers R.J."/>
            <person name="Gomes A.C."/>
            <person name="Macurrencykelacurrency M.R."/>
            <person name="Stajich J."/>
            <person name="Grigoriev I.V."/>
            <person name="Mortensen U.H."/>
            <person name="De vries R.P."/>
            <person name="Baker S.E."/>
            <person name="Andersen M.R."/>
        </authorList>
    </citation>
    <scope>NUCLEOTIDE SEQUENCE [LARGE SCALE GENOMIC DNA]</scope>
    <source>
        <strain evidence="1 2">CBS 756.74</strain>
    </source>
</reference>
<evidence type="ECO:0000313" key="1">
    <source>
        <dbReference type="EMBL" id="KAL2841510.1"/>
    </source>
</evidence>
<dbReference type="EMBL" id="JBFXLR010000057">
    <property type="protein sequence ID" value="KAL2841510.1"/>
    <property type="molecule type" value="Genomic_DNA"/>
</dbReference>
<evidence type="ECO:0008006" key="3">
    <source>
        <dbReference type="Google" id="ProtNLM"/>
    </source>
</evidence>
<accession>A0ABR4JN86</accession>
<evidence type="ECO:0000313" key="2">
    <source>
        <dbReference type="Proteomes" id="UP001610444"/>
    </source>
</evidence>
<protein>
    <recommendedName>
        <fullName evidence="3">Fungal STAND N-terminal Goodbye domain-containing protein</fullName>
    </recommendedName>
</protein>
<name>A0ABR4JN86_9EURO</name>
<dbReference type="RefSeq" id="XP_070894605.1">
    <property type="nucleotide sequence ID" value="XM_071041512.1"/>
</dbReference>
<dbReference type="GeneID" id="98156676"/>
<comment type="caution">
    <text evidence="1">The sequence shown here is derived from an EMBL/GenBank/DDBJ whole genome shotgun (WGS) entry which is preliminary data.</text>
</comment>
<gene>
    <name evidence="1" type="ORF">BJX68DRAFT_245544</name>
</gene>